<dbReference type="EMBL" id="CAJVPS010001410">
    <property type="protein sequence ID" value="CAG8536838.1"/>
    <property type="molecule type" value="Genomic_DNA"/>
</dbReference>
<keyword evidence="3" id="KW-1185">Reference proteome</keyword>
<organism evidence="2 3">
    <name type="scientific">Ambispora leptoticha</name>
    <dbReference type="NCBI Taxonomy" id="144679"/>
    <lineage>
        <taxon>Eukaryota</taxon>
        <taxon>Fungi</taxon>
        <taxon>Fungi incertae sedis</taxon>
        <taxon>Mucoromycota</taxon>
        <taxon>Glomeromycotina</taxon>
        <taxon>Glomeromycetes</taxon>
        <taxon>Archaeosporales</taxon>
        <taxon>Ambisporaceae</taxon>
        <taxon>Ambispora</taxon>
    </lineage>
</organism>
<sequence>AGGIRRRVNQHGAIQRRAVQQLVLFLQLPEQSEELIPIPQDSLQDHNASEISSTRDSASEDELLLDVEYK</sequence>
<gene>
    <name evidence="2" type="ORF">ALEPTO_LOCUS5212</name>
</gene>
<name>A0A9N9AN60_9GLOM</name>
<evidence type="ECO:0000313" key="2">
    <source>
        <dbReference type="EMBL" id="CAG8536838.1"/>
    </source>
</evidence>
<dbReference type="Proteomes" id="UP000789508">
    <property type="component" value="Unassembled WGS sequence"/>
</dbReference>
<accession>A0A9N9AN60</accession>
<feature type="non-terminal residue" evidence="2">
    <location>
        <position position="1"/>
    </location>
</feature>
<feature type="compositionally biased region" description="Acidic residues" evidence="1">
    <location>
        <begin position="59"/>
        <end position="70"/>
    </location>
</feature>
<feature type="region of interest" description="Disordered" evidence="1">
    <location>
        <begin position="37"/>
        <end position="70"/>
    </location>
</feature>
<evidence type="ECO:0000256" key="1">
    <source>
        <dbReference type="SAM" id="MobiDB-lite"/>
    </source>
</evidence>
<proteinExistence type="predicted"/>
<protein>
    <submittedName>
        <fullName evidence="2">10676_t:CDS:1</fullName>
    </submittedName>
</protein>
<evidence type="ECO:0000313" key="3">
    <source>
        <dbReference type="Proteomes" id="UP000789508"/>
    </source>
</evidence>
<reference evidence="2" key="1">
    <citation type="submission" date="2021-06" db="EMBL/GenBank/DDBJ databases">
        <authorList>
            <person name="Kallberg Y."/>
            <person name="Tangrot J."/>
            <person name="Rosling A."/>
        </authorList>
    </citation>
    <scope>NUCLEOTIDE SEQUENCE</scope>
    <source>
        <strain evidence="2">FL130A</strain>
    </source>
</reference>
<dbReference type="AlphaFoldDB" id="A0A9N9AN60"/>
<comment type="caution">
    <text evidence="2">The sequence shown here is derived from an EMBL/GenBank/DDBJ whole genome shotgun (WGS) entry which is preliminary data.</text>
</comment>